<protein>
    <submittedName>
        <fullName evidence="1">Uncharacterized protein</fullName>
    </submittedName>
</protein>
<evidence type="ECO:0000313" key="1">
    <source>
        <dbReference type="EMBL" id="KAJ1130951.1"/>
    </source>
</evidence>
<reference evidence="1" key="1">
    <citation type="journal article" date="2022" name="bioRxiv">
        <title>Sequencing and chromosome-scale assembly of the giantPleurodeles waltlgenome.</title>
        <authorList>
            <person name="Brown T."/>
            <person name="Elewa A."/>
            <person name="Iarovenko S."/>
            <person name="Subramanian E."/>
            <person name="Araus A.J."/>
            <person name="Petzold A."/>
            <person name="Susuki M."/>
            <person name="Suzuki K.-i.T."/>
            <person name="Hayashi T."/>
            <person name="Toyoda A."/>
            <person name="Oliveira C."/>
            <person name="Osipova E."/>
            <person name="Leigh N.D."/>
            <person name="Simon A."/>
            <person name="Yun M.H."/>
        </authorList>
    </citation>
    <scope>NUCLEOTIDE SEQUENCE</scope>
    <source>
        <strain evidence="1">20211129_DDA</strain>
        <tissue evidence="1">Liver</tissue>
    </source>
</reference>
<gene>
    <name evidence="1" type="ORF">NDU88_009295</name>
</gene>
<accession>A0AAV7PS26</accession>
<name>A0AAV7PS26_PLEWA</name>
<sequence length="69" mass="8255">MSCESARLPPAVWSSIRHFLWAIKAHTHPMWELDIGYQSLEPRRQQGALRNCEECAEVWFQEWQQFLQP</sequence>
<evidence type="ECO:0000313" key="2">
    <source>
        <dbReference type="Proteomes" id="UP001066276"/>
    </source>
</evidence>
<proteinExistence type="predicted"/>
<dbReference type="EMBL" id="JANPWB010000011">
    <property type="protein sequence ID" value="KAJ1130951.1"/>
    <property type="molecule type" value="Genomic_DNA"/>
</dbReference>
<comment type="caution">
    <text evidence="1">The sequence shown here is derived from an EMBL/GenBank/DDBJ whole genome shotgun (WGS) entry which is preliminary data.</text>
</comment>
<dbReference type="Proteomes" id="UP001066276">
    <property type="component" value="Chromosome 7"/>
</dbReference>
<keyword evidence="2" id="KW-1185">Reference proteome</keyword>
<organism evidence="1 2">
    <name type="scientific">Pleurodeles waltl</name>
    <name type="common">Iberian ribbed newt</name>
    <dbReference type="NCBI Taxonomy" id="8319"/>
    <lineage>
        <taxon>Eukaryota</taxon>
        <taxon>Metazoa</taxon>
        <taxon>Chordata</taxon>
        <taxon>Craniata</taxon>
        <taxon>Vertebrata</taxon>
        <taxon>Euteleostomi</taxon>
        <taxon>Amphibia</taxon>
        <taxon>Batrachia</taxon>
        <taxon>Caudata</taxon>
        <taxon>Salamandroidea</taxon>
        <taxon>Salamandridae</taxon>
        <taxon>Pleurodelinae</taxon>
        <taxon>Pleurodeles</taxon>
    </lineage>
</organism>
<dbReference type="AlphaFoldDB" id="A0AAV7PS26"/>